<dbReference type="EMBL" id="JANFNG010000002">
    <property type="protein sequence ID" value="MCQ4080000.1"/>
    <property type="molecule type" value="Genomic_DNA"/>
</dbReference>
<feature type="region of interest" description="Disordered" evidence="1">
    <location>
        <begin position="90"/>
        <end position="133"/>
    </location>
</feature>
<protein>
    <recommendedName>
        <fullName evidence="5">Integral membrane protein</fullName>
    </recommendedName>
</protein>
<evidence type="ECO:0000256" key="2">
    <source>
        <dbReference type="SAM" id="Phobius"/>
    </source>
</evidence>
<evidence type="ECO:0000313" key="3">
    <source>
        <dbReference type="EMBL" id="MCQ4080000.1"/>
    </source>
</evidence>
<keyword evidence="2" id="KW-0472">Membrane</keyword>
<name>A0ABT1PU04_9ACTN</name>
<feature type="transmembrane region" description="Helical" evidence="2">
    <location>
        <begin position="45"/>
        <end position="65"/>
    </location>
</feature>
<dbReference type="RefSeq" id="WP_255918864.1">
    <property type="nucleotide sequence ID" value="NZ_JANFNG010000002.1"/>
</dbReference>
<proteinExistence type="predicted"/>
<comment type="caution">
    <text evidence="3">The sequence shown here is derived from an EMBL/GenBank/DDBJ whole genome shotgun (WGS) entry which is preliminary data.</text>
</comment>
<keyword evidence="2" id="KW-1133">Transmembrane helix</keyword>
<keyword evidence="4" id="KW-1185">Reference proteome</keyword>
<reference evidence="3" key="1">
    <citation type="submission" date="2022-06" db="EMBL/GenBank/DDBJ databases">
        <title>Draft genome sequence of Streptomyces sp. RB6PN25 isolated from peat swamp forest in Thailand.</title>
        <authorList>
            <person name="Duangmal K."/>
            <person name="Klaysubun C."/>
        </authorList>
    </citation>
    <scope>NUCLEOTIDE SEQUENCE</scope>
    <source>
        <strain evidence="3">RB6PN25</strain>
    </source>
</reference>
<keyword evidence="2" id="KW-0812">Transmembrane</keyword>
<dbReference type="Proteomes" id="UP001057702">
    <property type="component" value="Unassembled WGS sequence"/>
</dbReference>
<evidence type="ECO:0000256" key="1">
    <source>
        <dbReference type="SAM" id="MobiDB-lite"/>
    </source>
</evidence>
<gene>
    <name evidence="3" type="ORF">NGB36_05185</name>
</gene>
<accession>A0ABT1PU04</accession>
<organism evidence="3 4">
    <name type="scientific">Streptomyces humicola</name>
    <dbReference type="NCBI Taxonomy" id="2953240"/>
    <lineage>
        <taxon>Bacteria</taxon>
        <taxon>Bacillati</taxon>
        <taxon>Actinomycetota</taxon>
        <taxon>Actinomycetes</taxon>
        <taxon>Kitasatosporales</taxon>
        <taxon>Streptomycetaceae</taxon>
        <taxon>Streptomyces</taxon>
    </lineage>
</organism>
<sequence length="143" mass="14822">MLLLGLILLAGTAAFTGLLIADNIGGGPHYTASMLGNHIATLNMLGAFLVGIVLTLVFCLGLAMLTGGAAHHRRRGADLKAARRSAAQAAAERDELAARIQAGQASQTQTAPMPAAARPEQEPVRATAGNGHGHRHRIHLFGH</sequence>
<evidence type="ECO:0008006" key="5">
    <source>
        <dbReference type="Google" id="ProtNLM"/>
    </source>
</evidence>
<evidence type="ECO:0000313" key="4">
    <source>
        <dbReference type="Proteomes" id="UP001057702"/>
    </source>
</evidence>